<evidence type="ECO:0000313" key="2">
    <source>
        <dbReference type="Proteomes" id="UP000029227"/>
    </source>
</evidence>
<organism evidence="1 2">
    <name type="scientific">Photobacterium aphoticum</name>
    <dbReference type="NCBI Taxonomy" id="754436"/>
    <lineage>
        <taxon>Bacteria</taxon>
        <taxon>Pseudomonadati</taxon>
        <taxon>Pseudomonadota</taxon>
        <taxon>Gammaproteobacteria</taxon>
        <taxon>Vibrionales</taxon>
        <taxon>Vibrionaceae</taxon>
        <taxon>Photobacterium</taxon>
    </lineage>
</organism>
<dbReference type="AlphaFoldDB" id="A0A090QIJ1"/>
<proteinExistence type="predicted"/>
<protein>
    <submittedName>
        <fullName evidence="1">Uncharacterized protein</fullName>
    </submittedName>
</protein>
<sequence length="55" mass="6415">MKQMVKIKKHTASIPTGNDEVACEKSSFIALNKKFNSMENKNEQREIWYQPTNLD</sequence>
<dbReference type="STRING" id="754436.JCM19237_5649"/>
<gene>
    <name evidence="1" type="ORF">JCM19237_5649</name>
</gene>
<evidence type="ECO:0000313" key="1">
    <source>
        <dbReference type="EMBL" id="GAL02756.1"/>
    </source>
</evidence>
<reference evidence="1 2" key="1">
    <citation type="journal article" date="2014" name="Genome Announc.">
        <title>Draft Genome Sequences of Two Vibrionaceae Species, Vibrio ponticus C121 and Photobacterium aphoticum C119, Isolated as Coral Reef Microbiota.</title>
        <authorList>
            <person name="Al-saari N."/>
            <person name="Meirelles P.M."/>
            <person name="Mino S."/>
            <person name="Suda W."/>
            <person name="Oshima K."/>
            <person name="Hattori M."/>
            <person name="Ohkuma M."/>
            <person name="Thompson F.L."/>
            <person name="Gomez-Gil B."/>
            <person name="Sawabe T."/>
            <person name="Sawabe T."/>
        </authorList>
    </citation>
    <scope>NUCLEOTIDE SEQUENCE [LARGE SCALE GENOMIC DNA]</scope>
    <source>
        <strain evidence="1 2">JCM 19237</strain>
    </source>
</reference>
<comment type="caution">
    <text evidence="1">The sequence shown here is derived from an EMBL/GenBank/DDBJ whole genome shotgun (WGS) entry which is preliminary data.</text>
</comment>
<accession>A0A090QIJ1</accession>
<name>A0A090QIJ1_9GAMM</name>
<dbReference type="Proteomes" id="UP000029227">
    <property type="component" value="Unassembled WGS sequence"/>
</dbReference>
<dbReference type="EMBL" id="BBMN01000001">
    <property type="protein sequence ID" value="GAL02756.1"/>
    <property type="molecule type" value="Genomic_DNA"/>
</dbReference>